<keyword evidence="2 5" id="KW-0645">Protease</keyword>
<dbReference type="EMBL" id="SPMZ01000017">
    <property type="protein sequence ID" value="NMQ18949.1"/>
    <property type="molecule type" value="Genomic_DNA"/>
</dbReference>
<dbReference type="InterPro" id="IPR000209">
    <property type="entry name" value="Peptidase_S8/S53_dom"/>
</dbReference>
<evidence type="ECO:0000313" key="9">
    <source>
        <dbReference type="Proteomes" id="UP000760480"/>
    </source>
</evidence>
<evidence type="ECO:0000256" key="3">
    <source>
        <dbReference type="ARBA" id="ARBA00022801"/>
    </source>
</evidence>
<evidence type="ECO:0000256" key="4">
    <source>
        <dbReference type="ARBA" id="ARBA00022825"/>
    </source>
</evidence>
<keyword evidence="3 5" id="KW-0378">Hydrolase</keyword>
<dbReference type="PROSITE" id="PS00138">
    <property type="entry name" value="SUBTILASE_SER"/>
    <property type="match status" value="1"/>
</dbReference>
<dbReference type="PRINTS" id="PR00723">
    <property type="entry name" value="SUBTILISIN"/>
</dbReference>
<evidence type="ECO:0000256" key="1">
    <source>
        <dbReference type="ARBA" id="ARBA00011073"/>
    </source>
</evidence>
<dbReference type="PANTHER" id="PTHR43806:SF11">
    <property type="entry name" value="CEREVISIN-RELATED"/>
    <property type="match status" value="1"/>
</dbReference>
<name>A0ABX1TK59_9GAMM</name>
<dbReference type="Proteomes" id="UP000760480">
    <property type="component" value="Unassembled WGS sequence"/>
</dbReference>
<dbReference type="InterPro" id="IPR023828">
    <property type="entry name" value="Peptidase_S8_Ser-AS"/>
</dbReference>
<sequence>MTAPLAATPPDGGEPPDAASWFEKAVKSAMAVEDEAATAEQRHQDLLEQAQEKGRIPVIVRLKMEMAPETTLDAAAVQAQHDALASVQQQVLDRLSATARQDEAALGIKRFTLTPAFGIQVDALALTELLDDPNVLDVIEDRAEPPSLAQSVPLIGADSNGTFSGRTGQGWVVAILDSGIDKNHPFLSGKVVSEACYSSNTSIATSVCPGGVTQSTATNSGLNCSTSIDGCKHGTHVAGIATGKGTSFSGVAKDADLIAVQVFSRFASAGDCYPGPAPCILSYTSDQIRGLERVYALRNSYQIASVNMSIGGGKYTSNCDSNSRKSTIDNLRAVGIATVISSGNEGYTDAISAPACISSAVSVGSTTKSDIVSSFSNSASFLDLLAPGSSINSSVPGGGYESWNGTSMAAPHVAGAWAVLKQAKPAAGVAEVLNALKSTGKAVTDARNGITKPRIQVNTALAALIGGGGGVGTPILISPSGMISDTTPTYTWTGSSAATWYRLYVQGPSGVVIDHWYTAAETNCSSDTSCVVTPTTTLASGNHRWWVQAWGSGVYSNWSSYKDFTVSGGGGGVSTPILISPSGTISDTTPTYLWTGSSGATWYRLYVQGPSGVVIDHWYTAAETNCSSDTSCAVTPTTTLASGNHRWWVQAWGSGIYSAWSSAMDFSVSGGTETNWGVWNPVYCTSGSALTFQGRVDGVTKYSVSRGAGSITWEGYQATSPGYKTLYFSIYGSCVSTWNGSWSPPTYFAAGQRYWFQTGLNTSGNLTITLYSAAGSQATTGGAEVELLDTYVVGSGGKGGLESYSGATSVVKEPGY</sequence>
<feature type="active site" description="Charge relay system" evidence="5">
    <location>
        <position position="233"/>
    </location>
</feature>
<evidence type="ECO:0000256" key="5">
    <source>
        <dbReference type="PROSITE-ProRule" id="PRU01240"/>
    </source>
</evidence>
<dbReference type="SUPFAM" id="SSF52743">
    <property type="entry name" value="Subtilisin-like"/>
    <property type="match status" value="1"/>
</dbReference>
<dbReference type="InterPro" id="IPR036852">
    <property type="entry name" value="Peptidase_S8/S53_dom_sf"/>
</dbReference>
<feature type="active site" description="Charge relay system" evidence="5">
    <location>
        <position position="407"/>
    </location>
</feature>
<protein>
    <recommendedName>
        <fullName evidence="7">Peptidase S8/S53 domain-containing protein</fullName>
    </recommendedName>
</protein>
<dbReference type="Pfam" id="PF00082">
    <property type="entry name" value="Peptidase_S8"/>
    <property type="match status" value="1"/>
</dbReference>
<dbReference type="Gene3D" id="3.40.50.200">
    <property type="entry name" value="Peptidase S8/S53 domain"/>
    <property type="match status" value="1"/>
</dbReference>
<dbReference type="InterPro" id="IPR013783">
    <property type="entry name" value="Ig-like_fold"/>
</dbReference>
<keyword evidence="4 5" id="KW-0720">Serine protease</keyword>
<dbReference type="InterPro" id="IPR022398">
    <property type="entry name" value="Peptidase_S8_His-AS"/>
</dbReference>
<evidence type="ECO:0000259" key="7">
    <source>
        <dbReference type="Pfam" id="PF00082"/>
    </source>
</evidence>
<feature type="active site" description="Charge relay system" evidence="5">
    <location>
        <position position="177"/>
    </location>
</feature>
<comment type="similarity">
    <text evidence="1 5 6">Belongs to the peptidase S8 family.</text>
</comment>
<dbReference type="PROSITE" id="PS00137">
    <property type="entry name" value="SUBTILASE_HIS"/>
    <property type="match status" value="1"/>
</dbReference>
<dbReference type="InterPro" id="IPR050131">
    <property type="entry name" value="Peptidase_S8_subtilisin-like"/>
</dbReference>
<dbReference type="InterPro" id="IPR023827">
    <property type="entry name" value="Peptidase_S8_Asp-AS"/>
</dbReference>
<dbReference type="Gene3D" id="2.60.40.10">
    <property type="entry name" value="Immunoglobulins"/>
    <property type="match status" value="2"/>
</dbReference>
<evidence type="ECO:0000256" key="6">
    <source>
        <dbReference type="RuleBase" id="RU003355"/>
    </source>
</evidence>
<reference evidence="8 9" key="1">
    <citation type="submission" date="2019-03" db="EMBL/GenBank/DDBJ databases">
        <title>Metabolic reconstructions from genomes of highly enriched 'Candidatus Accumulibacter' and 'Candidatus Competibacter' bioreactor populations.</title>
        <authorList>
            <person name="Annavajhala M.K."/>
            <person name="Welles L."/>
            <person name="Abbas B."/>
            <person name="Sorokin D."/>
            <person name="Park H."/>
            <person name="Van Loosdrecht M."/>
            <person name="Chandran K."/>
        </authorList>
    </citation>
    <scope>NUCLEOTIDE SEQUENCE [LARGE SCALE GENOMIC DNA]</scope>
    <source>
        <strain evidence="8 9">SBR_G</strain>
    </source>
</reference>
<feature type="domain" description="Peptidase S8/S53" evidence="7">
    <location>
        <begin position="168"/>
        <end position="440"/>
    </location>
</feature>
<keyword evidence="9" id="KW-1185">Reference proteome</keyword>
<comment type="caution">
    <text evidence="8">The sequence shown here is derived from an EMBL/GenBank/DDBJ whole genome shotgun (WGS) entry which is preliminary data.</text>
</comment>
<accession>A0ABX1TK59</accession>
<dbReference type="InterPro" id="IPR015500">
    <property type="entry name" value="Peptidase_S8_subtilisin-rel"/>
</dbReference>
<proteinExistence type="inferred from homology"/>
<dbReference type="PROSITE" id="PS00136">
    <property type="entry name" value="SUBTILASE_ASP"/>
    <property type="match status" value="1"/>
</dbReference>
<gene>
    <name evidence="8" type="ORF">E4P82_06835</name>
</gene>
<organism evidence="8 9">
    <name type="scientific">Candidatus Competibacter phosphatis</name>
    <dbReference type="NCBI Taxonomy" id="221280"/>
    <lineage>
        <taxon>Bacteria</taxon>
        <taxon>Pseudomonadati</taxon>
        <taxon>Pseudomonadota</taxon>
        <taxon>Gammaproteobacteria</taxon>
        <taxon>Candidatus Competibacteraceae</taxon>
        <taxon>Candidatus Competibacter</taxon>
    </lineage>
</organism>
<evidence type="ECO:0000313" key="8">
    <source>
        <dbReference type="EMBL" id="NMQ18949.1"/>
    </source>
</evidence>
<evidence type="ECO:0000256" key="2">
    <source>
        <dbReference type="ARBA" id="ARBA00022670"/>
    </source>
</evidence>
<dbReference type="PROSITE" id="PS51892">
    <property type="entry name" value="SUBTILASE"/>
    <property type="match status" value="1"/>
</dbReference>
<dbReference type="PANTHER" id="PTHR43806">
    <property type="entry name" value="PEPTIDASE S8"/>
    <property type="match status" value="1"/>
</dbReference>